<evidence type="ECO:0000256" key="11">
    <source>
        <dbReference type="ARBA" id="ARBA00023235"/>
    </source>
</evidence>
<feature type="binding site" evidence="18">
    <location>
        <position position="63"/>
    </location>
    <ligand>
        <name>K(+)</name>
        <dbReference type="ChEBI" id="CHEBI:29103"/>
    </ligand>
</feature>
<dbReference type="GO" id="GO:0110051">
    <property type="term" value="P:metabolite repair"/>
    <property type="evidence" value="ECO:0007669"/>
    <property type="project" value="TreeGrafter"/>
</dbReference>
<comment type="similarity">
    <text evidence="17">Belongs to the NnrD/CARKD family.</text>
</comment>
<dbReference type="InterPro" id="IPR029056">
    <property type="entry name" value="Ribokinase-like"/>
</dbReference>
<comment type="caution">
    <text evidence="18">Lacks conserved residue(s) required for the propagation of feature annotation.</text>
</comment>
<keyword evidence="10 17" id="KW-0520">NAD</keyword>
<evidence type="ECO:0000313" key="22">
    <source>
        <dbReference type="EMBL" id="SDG95684.1"/>
    </source>
</evidence>
<keyword evidence="9 18" id="KW-0630">Potassium</keyword>
<dbReference type="HAMAP" id="MF_01966">
    <property type="entry name" value="NADHX_epimerase"/>
    <property type="match status" value="1"/>
</dbReference>
<dbReference type="Gene3D" id="3.40.1190.20">
    <property type="match status" value="1"/>
</dbReference>
<keyword evidence="11 18" id="KW-0413">Isomerase</keyword>
<dbReference type="SUPFAM" id="SSF64153">
    <property type="entry name" value="YjeF N-terminal domain-like"/>
    <property type="match status" value="1"/>
</dbReference>
<dbReference type="EC" id="5.1.99.6" evidence="19"/>
<dbReference type="InterPro" id="IPR017953">
    <property type="entry name" value="Carbohydrate_kinase_pred_CS"/>
</dbReference>
<dbReference type="InterPro" id="IPR030677">
    <property type="entry name" value="Nnr"/>
</dbReference>
<dbReference type="PANTHER" id="PTHR12592:SF0">
    <property type="entry name" value="ATP-DEPENDENT (S)-NAD(P)H-HYDRATE DEHYDRATASE"/>
    <property type="match status" value="1"/>
</dbReference>
<evidence type="ECO:0000259" key="20">
    <source>
        <dbReference type="PROSITE" id="PS51383"/>
    </source>
</evidence>
<evidence type="ECO:0000256" key="7">
    <source>
        <dbReference type="ARBA" id="ARBA00022840"/>
    </source>
</evidence>
<feature type="binding site" evidence="18">
    <location>
        <begin position="62"/>
        <end position="66"/>
    </location>
    <ligand>
        <name>(6S)-NADPHX</name>
        <dbReference type="ChEBI" id="CHEBI:64076"/>
    </ligand>
</feature>
<dbReference type="InterPro" id="IPR000631">
    <property type="entry name" value="CARKD"/>
</dbReference>
<accession>A0A1G7YH47</accession>
<evidence type="ECO:0000256" key="8">
    <source>
        <dbReference type="ARBA" id="ARBA00022857"/>
    </source>
</evidence>
<feature type="binding site" evidence="17">
    <location>
        <position position="318"/>
    </location>
    <ligand>
        <name>(6S)-NADPHX</name>
        <dbReference type="ChEBI" id="CHEBI:64076"/>
    </ligand>
</feature>
<comment type="catalytic activity">
    <reaction evidence="1 18 19">
        <text>(6R)-NADHX = (6S)-NADHX</text>
        <dbReference type="Rhea" id="RHEA:32215"/>
        <dbReference type="ChEBI" id="CHEBI:64074"/>
        <dbReference type="ChEBI" id="CHEBI:64075"/>
        <dbReference type="EC" id="5.1.99.6"/>
    </reaction>
</comment>
<feature type="domain" description="YjeF N-terminal" evidence="21">
    <location>
        <begin position="16"/>
        <end position="213"/>
    </location>
</feature>
<comment type="function">
    <text evidence="17">Catalyzes the dehydration of the S-form of NAD(P)HX at the expense of ADP, which is converted to AMP. Together with NAD(P)HX epimerase, which catalyzes the epimerization of the S- and R-forms, the enzyme allows the repair of both epimers of NAD(P)HX, a damaged form of NAD(P)H that is a result of enzymatic or heat-dependent hydration.</text>
</comment>
<dbReference type="CDD" id="cd01171">
    <property type="entry name" value="YXKO-related"/>
    <property type="match status" value="1"/>
</dbReference>
<dbReference type="RefSeq" id="WP_092617260.1">
    <property type="nucleotide sequence ID" value="NZ_FNCV01000003.1"/>
</dbReference>
<dbReference type="NCBIfam" id="TIGR00197">
    <property type="entry name" value="yjeF_nterm"/>
    <property type="match status" value="1"/>
</dbReference>
<comment type="similarity">
    <text evidence="4 19">In the C-terminal section; belongs to the NnrD/CARKD family.</text>
</comment>
<dbReference type="SUPFAM" id="SSF53613">
    <property type="entry name" value="Ribokinase-like"/>
    <property type="match status" value="1"/>
</dbReference>
<dbReference type="PROSITE" id="PS01050">
    <property type="entry name" value="YJEF_C_2"/>
    <property type="match status" value="1"/>
</dbReference>
<evidence type="ECO:0000256" key="13">
    <source>
        <dbReference type="ARBA" id="ARBA00023268"/>
    </source>
</evidence>
<dbReference type="EC" id="4.2.1.136" evidence="19"/>
<feature type="binding site" evidence="18">
    <location>
        <position position="123"/>
    </location>
    <ligand>
        <name>K(+)</name>
        <dbReference type="ChEBI" id="CHEBI:29103"/>
    </ligand>
</feature>
<dbReference type="Pfam" id="PF01256">
    <property type="entry name" value="Carb_kinase"/>
    <property type="match status" value="1"/>
</dbReference>
<comment type="cofactor">
    <cofactor evidence="17">
        <name>Mg(2+)</name>
        <dbReference type="ChEBI" id="CHEBI:18420"/>
    </cofactor>
</comment>
<dbReference type="PIRSF" id="PIRSF017184">
    <property type="entry name" value="Nnr"/>
    <property type="match status" value="1"/>
</dbReference>
<dbReference type="InterPro" id="IPR004443">
    <property type="entry name" value="YjeF_N_dom"/>
</dbReference>
<dbReference type="OrthoDB" id="9806925at2"/>
<comment type="catalytic activity">
    <reaction evidence="2 18 19">
        <text>(6R)-NADPHX = (6S)-NADPHX</text>
        <dbReference type="Rhea" id="RHEA:32227"/>
        <dbReference type="ChEBI" id="CHEBI:64076"/>
        <dbReference type="ChEBI" id="CHEBI:64077"/>
        <dbReference type="EC" id="5.1.99.6"/>
    </reaction>
</comment>
<protein>
    <recommendedName>
        <fullName evidence="19">Bifunctional NAD(P)H-hydrate repair enzyme</fullName>
    </recommendedName>
    <alternativeName>
        <fullName evidence="19">Nicotinamide nucleotide repair protein</fullName>
    </alternativeName>
    <domain>
        <recommendedName>
            <fullName evidence="19">ADP-dependent (S)-NAD(P)H-hydrate dehydratase</fullName>
            <ecNumber evidence="19">4.2.1.136</ecNumber>
        </recommendedName>
        <alternativeName>
            <fullName evidence="19">ADP-dependent NAD(P)HX dehydratase</fullName>
        </alternativeName>
    </domain>
    <domain>
        <recommendedName>
            <fullName evidence="19">NAD(P)H-hydrate epimerase</fullName>
            <ecNumber evidence="19">5.1.99.6</ecNumber>
        </recommendedName>
    </domain>
</protein>
<keyword evidence="8 17" id="KW-0521">NADP</keyword>
<sequence>MSDPSAALRLLTVAESAAADHAAAVAGVPGIRLMENAGQRVVEALTARFARGPVAVLCGPGNNGGDGFVIARRLAEAGWPVRLGLLGDPAALTGDAAHMRDAWAGPVEPLSPALLEGAGLAVDALFGAGLTRPLEGVAAEVIAALGQRRLPVVAVDLPSGIAGDTGLALGEAPDCALTVTFARAKPGHWLLPGRLKRGELVVADIGIPEAAVAAQDGRLWLNDPALWTLPRPDPAGHKYSRGHALVVGGGRLTGAGRLAARAARRVGAGLLSVAAPAAVHALYAGDQPGVMVRPLDGPGDLDALLTDSRLNAWLLGPGGGAGEVLAGRVLTVLASGRPVVLDADALTSFAEAPQSLFRAVRGPAVLTPHGGEFARLFPDLDPARLGRLEATRAAARRSGAVVVLKAFDSVVAAPDGRAVINANAVPDLASAGTGDVLAGFVLGLLAQGMAPFEATCAAVWLHGAAGRAVGPGLIAEDLPEALPGVLRHLFGAPDPR</sequence>
<feature type="binding site" evidence="17">
    <location>
        <position position="435"/>
    </location>
    <ligand>
        <name>(6S)-NADPHX</name>
        <dbReference type="ChEBI" id="CHEBI:64076"/>
    </ligand>
</feature>
<evidence type="ECO:0000256" key="2">
    <source>
        <dbReference type="ARBA" id="ARBA00000909"/>
    </source>
</evidence>
<evidence type="ECO:0000256" key="19">
    <source>
        <dbReference type="PIRNR" id="PIRNR017184"/>
    </source>
</evidence>
<dbReference type="InterPro" id="IPR036652">
    <property type="entry name" value="YjeF_N_dom_sf"/>
</dbReference>
<feature type="binding site" evidence="17">
    <location>
        <position position="369"/>
    </location>
    <ligand>
        <name>(6S)-NADPHX</name>
        <dbReference type="ChEBI" id="CHEBI:64076"/>
    </ligand>
</feature>
<keyword evidence="13" id="KW-0511">Multifunctional enzyme</keyword>
<evidence type="ECO:0000256" key="14">
    <source>
        <dbReference type="ARBA" id="ARBA00025153"/>
    </source>
</evidence>
<dbReference type="AlphaFoldDB" id="A0A1G7YH47"/>
<dbReference type="HAMAP" id="MF_01965">
    <property type="entry name" value="NADHX_dehydratase"/>
    <property type="match status" value="1"/>
</dbReference>
<evidence type="ECO:0000256" key="16">
    <source>
        <dbReference type="ARBA" id="ARBA00049209"/>
    </source>
</evidence>
<dbReference type="GO" id="GO:0046872">
    <property type="term" value="F:metal ion binding"/>
    <property type="evidence" value="ECO:0007669"/>
    <property type="project" value="UniProtKB-UniRule"/>
</dbReference>
<dbReference type="Gene3D" id="3.40.50.10260">
    <property type="entry name" value="YjeF N-terminal domain"/>
    <property type="match status" value="1"/>
</dbReference>
<evidence type="ECO:0000256" key="4">
    <source>
        <dbReference type="ARBA" id="ARBA00009524"/>
    </source>
</evidence>
<evidence type="ECO:0000256" key="9">
    <source>
        <dbReference type="ARBA" id="ARBA00022958"/>
    </source>
</evidence>
<feature type="binding site" evidence="17">
    <location>
        <position position="255"/>
    </location>
    <ligand>
        <name>(6S)-NADPHX</name>
        <dbReference type="ChEBI" id="CHEBI:64076"/>
    </ligand>
</feature>
<evidence type="ECO:0000256" key="5">
    <source>
        <dbReference type="ARBA" id="ARBA00022723"/>
    </source>
</evidence>
<feature type="binding site" evidence="17">
    <location>
        <position position="434"/>
    </location>
    <ligand>
        <name>AMP</name>
        <dbReference type="ChEBI" id="CHEBI:456215"/>
    </ligand>
</feature>
<comment type="catalytic activity">
    <reaction evidence="16 17 19">
        <text>(6S)-NADPHX + ADP = AMP + phosphate + NADPH + H(+)</text>
        <dbReference type="Rhea" id="RHEA:32235"/>
        <dbReference type="ChEBI" id="CHEBI:15378"/>
        <dbReference type="ChEBI" id="CHEBI:43474"/>
        <dbReference type="ChEBI" id="CHEBI:57783"/>
        <dbReference type="ChEBI" id="CHEBI:64076"/>
        <dbReference type="ChEBI" id="CHEBI:456215"/>
        <dbReference type="ChEBI" id="CHEBI:456216"/>
        <dbReference type="EC" id="4.2.1.136"/>
    </reaction>
</comment>
<dbReference type="PROSITE" id="PS51383">
    <property type="entry name" value="YJEF_C_3"/>
    <property type="match status" value="1"/>
</dbReference>
<dbReference type="EMBL" id="FNCV01000003">
    <property type="protein sequence ID" value="SDG95684.1"/>
    <property type="molecule type" value="Genomic_DNA"/>
</dbReference>
<dbReference type="PANTHER" id="PTHR12592">
    <property type="entry name" value="ATP-DEPENDENT (S)-NAD(P)H-HYDRATE DEHYDRATASE FAMILY MEMBER"/>
    <property type="match status" value="1"/>
</dbReference>
<dbReference type="GO" id="GO:0046496">
    <property type="term" value="P:nicotinamide nucleotide metabolic process"/>
    <property type="evidence" value="ECO:0007669"/>
    <property type="project" value="UniProtKB-UniRule"/>
</dbReference>
<comment type="similarity">
    <text evidence="18">Belongs to the NnrE/AIBP family.</text>
</comment>
<feature type="binding site" evidence="18">
    <location>
        <position position="156"/>
    </location>
    <ligand>
        <name>(6S)-NADPHX</name>
        <dbReference type="ChEBI" id="CHEBI:64076"/>
    </ligand>
</feature>
<comment type="subunit">
    <text evidence="17">Homotetramer.</text>
</comment>
<gene>
    <name evidence="18" type="primary">nnrE</name>
    <name evidence="17" type="synonym">nnrD</name>
    <name evidence="22" type="ORF">SAMN05421742_103301</name>
</gene>
<dbReference type="GO" id="GO:0052856">
    <property type="term" value="F:NAD(P)HX epimerase activity"/>
    <property type="evidence" value="ECO:0007669"/>
    <property type="project" value="UniProtKB-UniRule"/>
</dbReference>
<feature type="binding site" evidence="18">
    <location>
        <begin position="127"/>
        <end position="133"/>
    </location>
    <ligand>
        <name>(6S)-NADPHX</name>
        <dbReference type="ChEBI" id="CHEBI:64076"/>
    </ligand>
</feature>
<evidence type="ECO:0000259" key="21">
    <source>
        <dbReference type="PROSITE" id="PS51385"/>
    </source>
</evidence>
<dbReference type="PROSITE" id="PS51385">
    <property type="entry name" value="YJEF_N"/>
    <property type="match status" value="1"/>
</dbReference>
<keyword evidence="12 17" id="KW-0456">Lyase</keyword>
<feature type="binding site" evidence="17">
    <location>
        <begin position="405"/>
        <end position="409"/>
    </location>
    <ligand>
        <name>AMP</name>
        <dbReference type="ChEBI" id="CHEBI:456215"/>
    </ligand>
</feature>
<evidence type="ECO:0000256" key="1">
    <source>
        <dbReference type="ARBA" id="ARBA00000013"/>
    </source>
</evidence>
<comment type="function">
    <text evidence="14 19">Bifunctional enzyme that catalyzes the epimerization of the S- and R-forms of NAD(P)HX and the dehydration of the S-form of NAD(P)HX at the expense of ADP, which is converted to AMP. This allows the repair of both epimers of NAD(P)HX, a damaged form of NAD(P)H that is a result of enzymatic or heat-dependent hydration.</text>
</comment>
<reference evidence="23" key="1">
    <citation type="submission" date="2016-10" db="EMBL/GenBank/DDBJ databases">
        <authorList>
            <person name="Varghese N."/>
            <person name="Submissions S."/>
        </authorList>
    </citation>
    <scope>NUCLEOTIDE SEQUENCE [LARGE SCALE GENOMIC DNA]</scope>
    <source>
        <strain evidence="23">930I</strain>
    </source>
</reference>
<evidence type="ECO:0000256" key="15">
    <source>
        <dbReference type="ARBA" id="ARBA00048238"/>
    </source>
</evidence>
<evidence type="ECO:0000256" key="12">
    <source>
        <dbReference type="ARBA" id="ARBA00023239"/>
    </source>
</evidence>
<comment type="function">
    <text evidence="18">Catalyzes the epimerization of the S- and R-forms of NAD(P)HX, a damaged form of NAD(P)H that is a result of enzymatic or heat-dependent hydration. This is a prerequisite for the S-specific NAD(P)H-hydrate dehydratase to allow the repair of both epimers of NAD(P)HX.</text>
</comment>
<keyword evidence="23" id="KW-1185">Reference proteome</keyword>
<dbReference type="Proteomes" id="UP000217076">
    <property type="component" value="Unassembled WGS sequence"/>
</dbReference>
<dbReference type="GO" id="GO:0052855">
    <property type="term" value="F:ADP-dependent NAD(P)H-hydrate dehydratase activity"/>
    <property type="evidence" value="ECO:0007669"/>
    <property type="project" value="UniProtKB-UniRule"/>
</dbReference>
<dbReference type="NCBIfam" id="TIGR00196">
    <property type="entry name" value="yjeF_cterm"/>
    <property type="match status" value="1"/>
</dbReference>
<evidence type="ECO:0000256" key="3">
    <source>
        <dbReference type="ARBA" id="ARBA00006001"/>
    </source>
</evidence>
<keyword evidence="5 18" id="KW-0479">Metal-binding</keyword>
<dbReference type="Pfam" id="PF03853">
    <property type="entry name" value="YjeF_N"/>
    <property type="match status" value="1"/>
</dbReference>
<dbReference type="GO" id="GO:0005524">
    <property type="term" value="F:ATP binding"/>
    <property type="evidence" value="ECO:0007669"/>
    <property type="project" value="UniProtKB-UniRule"/>
</dbReference>
<evidence type="ECO:0000313" key="23">
    <source>
        <dbReference type="Proteomes" id="UP000217076"/>
    </source>
</evidence>
<proteinExistence type="inferred from homology"/>
<feature type="domain" description="YjeF C-terminal" evidence="20">
    <location>
        <begin position="221"/>
        <end position="489"/>
    </location>
</feature>
<name>A0A1G7YH47_9PROT</name>
<evidence type="ECO:0000256" key="6">
    <source>
        <dbReference type="ARBA" id="ARBA00022741"/>
    </source>
</evidence>
<comment type="cofactor">
    <cofactor evidence="18 19">
        <name>K(+)</name>
        <dbReference type="ChEBI" id="CHEBI:29103"/>
    </cofactor>
    <text evidence="18 19">Binds 1 potassium ion per subunit.</text>
</comment>
<keyword evidence="7 17" id="KW-0067">ATP-binding</keyword>
<evidence type="ECO:0000256" key="17">
    <source>
        <dbReference type="HAMAP-Rule" id="MF_01965"/>
    </source>
</evidence>
<evidence type="ECO:0000256" key="10">
    <source>
        <dbReference type="ARBA" id="ARBA00023027"/>
    </source>
</evidence>
<evidence type="ECO:0000256" key="18">
    <source>
        <dbReference type="HAMAP-Rule" id="MF_01966"/>
    </source>
</evidence>
<keyword evidence="6 17" id="KW-0547">Nucleotide-binding</keyword>
<dbReference type="STRING" id="83401.SAMN05421742_103301"/>
<feature type="binding site" evidence="18">
    <location>
        <position position="159"/>
    </location>
    <ligand>
        <name>K(+)</name>
        <dbReference type="ChEBI" id="CHEBI:29103"/>
    </ligand>
</feature>
<organism evidence="22 23">
    <name type="scientific">Roseospirillum parvum</name>
    <dbReference type="NCBI Taxonomy" id="83401"/>
    <lineage>
        <taxon>Bacteria</taxon>
        <taxon>Pseudomonadati</taxon>
        <taxon>Pseudomonadota</taxon>
        <taxon>Alphaproteobacteria</taxon>
        <taxon>Rhodospirillales</taxon>
        <taxon>Rhodospirillaceae</taxon>
        <taxon>Roseospirillum</taxon>
    </lineage>
</organism>
<comment type="catalytic activity">
    <reaction evidence="15 17 19">
        <text>(6S)-NADHX + ADP = AMP + phosphate + NADH + H(+)</text>
        <dbReference type="Rhea" id="RHEA:32223"/>
        <dbReference type="ChEBI" id="CHEBI:15378"/>
        <dbReference type="ChEBI" id="CHEBI:43474"/>
        <dbReference type="ChEBI" id="CHEBI:57945"/>
        <dbReference type="ChEBI" id="CHEBI:64074"/>
        <dbReference type="ChEBI" id="CHEBI:456215"/>
        <dbReference type="ChEBI" id="CHEBI:456216"/>
        <dbReference type="EC" id="4.2.1.136"/>
    </reaction>
</comment>
<comment type="similarity">
    <text evidence="3 19">In the N-terminal section; belongs to the NnrE/AIBP family.</text>
</comment>